<keyword evidence="1" id="KW-1133">Transmembrane helix</keyword>
<feature type="transmembrane region" description="Helical" evidence="1">
    <location>
        <begin position="92"/>
        <end position="108"/>
    </location>
</feature>
<feature type="transmembrane region" description="Helical" evidence="1">
    <location>
        <begin position="12"/>
        <end position="31"/>
    </location>
</feature>
<feature type="transmembrane region" description="Helical" evidence="1">
    <location>
        <begin position="156"/>
        <end position="180"/>
    </location>
</feature>
<feature type="transmembrane region" description="Helical" evidence="1">
    <location>
        <begin position="67"/>
        <end position="86"/>
    </location>
</feature>
<sequence length="189" mass="20187">MRKIDFKTITQYTLLGALVFFAAGIASGLALLVSEGLIGFSVEGITGGLLFGFFIRKYFSMIRTMIAATISLVVGVFTGAFIGLLIYDGFGVPFLIMGFVALSVYRLIMGIKKEFVTFAIAGTVIFYLGNLLMDKINVWGGPFYEFVSNAAGESGFNVAIVALGAVFHGIAIGFGTGVYISRHAENGNK</sequence>
<gene>
    <name evidence="2" type="ORF">SAMN05421730_100148</name>
</gene>
<dbReference type="Proteomes" id="UP000199315">
    <property type="component" value="Unassembled WGS sequence"/>
</dbReference>
<accession>A0A1D3TN97</accession>
<name>A0A1D3TN97_9FIRM</name>
<keyword evidence="1" id="KW-0472">Membrane</keyword>
<dbReference type="RefSeq" id="WP_091228464.1">
    <property type="nucleotide sequence ID" value="NZ_FMKA01000001.1"/>
</dbReference>
<proteinExistence type="predicted"/>
<dbReference type="STRING" id="1619234.SAMN05421730_100148"/>
<evidence type="ECO:0000313" key="2">
    <source>
        <dbReference type="EMBL" id="SCP94785.1"/>
    </source>
</evidence>
<evidence type="ECO:0000256" key="1">
    <source>
        <dbReference type="SAM" id="Phobius"/>
    </source>
</evidence>
<organism evidence="2 3">
    <name type="scientific">Anaerobium acetethylicum</name>
    <dbReference type="NCBI Taxonomy" id="1619234"/>
    <lineage>
        <taxon>Bacteria</taxon>
        <taxon>Bacillati</taxon>
        <taxon>Bacillota</taxon>
        <taxon>Clostridia</taxon>
        <taxon>Lachnospirales</taxon>
        <taxon>Lachnospiraceae</taxon>
        <taxon>Anaerobium</taxon>
    </lineage>
</organism>
<keyword evidence="1" id="KW-0812">Transmembrane</keyword>
<feature type="transmembrane region" description="Helical" evidence="1">
    <location>
        <begin position="37"/>
        <end position="55"/>
    </location>
</feature>
<keyword evidence="3" id="KW-1185">Reference proteome</keyword>
<feature type="transmembrane region" description="Helical" evidence="1">
    <location>
        <begin position="115"/>
        <end position="133"/>
    </location>
</feature>
<evidence type="ECO:0000313" key="3">
    <source>
        <dbReference type="Proteomes" id="UP000199315"/>
    </source>
</evidence>
<dbReference type="EMBL" id="FMKA01000001">
    <property type="protein sequence ID" value="SCP94785.1"/>
    <property type="molecule type" value="Genomic_DNA"/>
</dbReference>
<protein>
    <submittedName>
        <fullName evidence="2">Uncharacterized protein</fullName>
    </submittedName>
</protein>
<dbReference type="AlphaFoldDB" id="A0A1D3TN97"/>
<reference evidence="2 3" key="1">
    <citation type="submission" date="2016-09" db="EMBL/GenBank/DDBJ databases">
        <authorList>
            <person name="Capua I."/>
            <person name="De Benedictis P."/>
            <person name="Joannis T."/>
            <person name="Lombin L.H."/>
            <person name="Cattoli G."/>
        </authorList>
    </citation>
    <scope>NUCLEOTIDE SEQUENCE [LARGE SCALE GENOMIC DNA]</scope>
    <source>
        <strain evidence="2 3">GluBS11</strain>
    </source>
</reference>